<proteinExistence type="inferred from homology"/>
<gene>
    <name evidence="3" type="ORF">ENJ96_04710</name>
</gene>
<organism evidence="3">
    <name type="scientific">Thermodesulfatator atlanticus</name>
    <dbReference type="NCBI Taxonomy" id="501497"/>
    <lineage>
        <taxon>Bacteria</taxon>
        <taxon>Pseudomonadati</taxon>
        <taxon>Thermodesulfobacteriota</taxon>
        <taxon>Thermodesulfobacteria</taxon>
        <taxon>Thermodesulfobacteriales</taxon>
        <taxon>Thermodesulfatatoraceae</taxon>
        <taxon>Thermodesulfatator</taxon>
    </lineage>
</organism>
<comment type="caution">
    <text evidence="3">The sequence shown here is derived from an EMBL/GenBank/DDBJ whole genome shotgun (WGS) entry which is preliminary data.</text>
</comment>
<dbReference type="GO" id="GO:0000270">
    <property type="term" value="P:peptidoglycan metabolic process"/>
    <property type="evidence" value="ECO:0007669"/>
    <property type="project" value="InterPro"/>
</dbReference>
<dbReference type="Proteomes" id="UP000886101">
    <property type="component" value="Unassembled WGS sequence"/>
</dbReference>
<dbReference type="PROSITE" id="PS00922">
    <property type="entry name" value="TRANSGLYCOSYLASE"/>
    <property type="match status" value="1"/>
</dbReference>
<dbReference type="PANTHER" id="PTHR37423">
    <property type="entry name" value="SOLUBLE LYTIC MUREIN TRANSGLYCOSYLASE-RELATED"/>
    <property type="match status" value="1"/>
</dbReference>
<accession>A0A7V5NZK1</accession>
<dbReference type="Gene3D" id="1.10.530.10">
    <property type="match status" value="1"/>
</dbReference>
<dbReference type="GO" id="GO:0016020">
    <property type="term" value="C:membrane"/>
    <property type="evidence" value="ECO:0007669"/>
    <property type="project" value="InterPro"/>
</dbReference>
<dbReference type="InterPro" id="IPR000189">
    <property type="entry name" value="Transglyc_AS"/>
</dbReference>
<reference evidence="3" key="1">
    <citation type="journal article" date="2020" name="mSystems">
        <title>Genome- and Community-Level Interaction Insights into Carbon Utilization and Element Cycling Functions of Hydrothermarchaeota in Hydrothermal Sediment.</title>
        <authorList>
            <person name="Zhou Z."/>
            <person name="Liu Y."/>
            <person name="Xu W."/>
            <person name="Pan J."/>
            <person name="Luo Z.H."/>
            <person name="Li M."/>
        </authorList>
    </citation>
    <scope>NUCLEOTIDE SEQUENCE [LARGE SCALE GENOMIC DNA]</scope>
    <source>
        <strain evidence="3">HyVt-533</strain>
    </source>
</reference>
<comment type="similarity">
    <text evidence="1">Belongs to the transglycosylase Slt family.</text>
</comment>
<dbReference type="InterPro" id="IPR023346">
    <property type="entry name" value="Lysozyme-like_dom_sf"/>
</dbReference>
<dbReference type="PANTHER" id="PTHR37423:SF2">
    <property type="entry name" value="MEMBRANE-BOUND LYTIC MUREIN TRANSGLYCOSYLASE C"/>
    <property type="match status" value="1"/>
</dbReference>
<dbReference type="AlphaFoldDB" id="A0A7V5NZK1"/>
<evidence type="ECO:0000259" key="2">
    <source>
        <dbReference type="Pfam" id="PF01464"/>
    </source>
</evidence>
<dbReference type="EMBL" id="DROK01000138">
    <property type="protein sequence ID" value="HHI97134.1"/>
    <property type="molecule type" value="Genomic_DNA"/>
</dbReference>
<name>A0A7V5NZK1_9BACT</name>
<protein>
    <submittedName>
        <fullName evidence="3">Lytic transglycosylase domain-containing protein</fullName>
    </submittedName>
</protein>
<evidence type="ECO:0000256" key="1">
    <source>
        <dbReference type="ARBA" id="ARBA00007734"/>
    </source>
</evidence>
<dbReference type="GO" id="GO:0008933">
    <property type="term" value="F:peptidoglycan lytic transglycosylase activity"/>
    <property type="evidence" value="ECO:0007669"/>
    <property type="project" value="InterPro"/>
</dbReference>
<sequence>MFGRKGVCLLCGLILGVVFSAKAELYYYRDENGTLCLTNIPTNHQAFSFGPTKRAGAVADELFHQIGALYGIEPALLKAVAKVESNFDPQAVSPKGAQGLMQLMPETASAYRVREVFDPRENLRAAAAYLRDLLDEFGDLSLALAAYNAGPEKVRAYGGIPPYPETRAYVRRVLSFYRRYLGQKNYKFLSQNP</sequence>
<dbReference type="CDD" id="cd00254">
    <property type="entry name" value="LT-like"/>
    <property type="match status" value="1"/>
</dbReference>
<dbReference type="InterPro" id="IPR008258">
    <property type="entry name" value="Transglycosylase_SLT_dom_1"/>
</dbReference>
<dbReference type="SUPFAM" id="SSF53955">
    <property type="entry name" value="Lysozyme-like"/>
    <property type="match status" value="1"/>
</dbReference>
<dbReference type="Pfam" id="PF01464">
    <property type="entry name" value="SLT"/>
    <property type="match status" value="1"/>
</dbReference>
<feature type="domain" description="Transglycosylase SLT" evidence="2">
    <location>
        <begin position="62"/>
        <end position="159"/>
    </location>
</feature>
<evidence type="ECO:0000313" key="3">
    <source>
        <dbReference type="EMBL" id="HHI97134.1"/>
    </source>
</evidence>